<name>A0A2P2PCD8_RHIMU</name>
<organism evidence="1">
    <name type="scientific">Rhizophora mucronata</name>
    <name type="common">Asiatic mangrove</name>
    <dbReference type="NCBI Taxonomy" id="61149"/>
    <lineage>
        <taxon>Eukaryota</taxon>
        <taxon>Viridiplantae</taxon>
        <taxon>Streptophyta</taxon>
        <taxon>Embryophyta</taxon>
        <taxon>Tracheophyta</taxon>
        <taxon>Spermatophyta</taxon>
        <taxon>Magnoliopsida</taxon>
        <taxon>eudicotyledons</taxon>
        <taxon>Gunneridae</taxon>
        <taxon>Pentapetalae</taxon>
        <taxon>rosids</taxon>
        <taxon>fabids</taxon>
        <taxon>Malpighiales</taxon>
        <taxon>Rhizophoraceae</taxon>
        <taxon>Rhizophora</taxon>
    </lineage>
</organism>
<evidence type="ECO:0000313" key="1">
    <source>
        <dbReference type="EMBL" id="MBX52406.1"/>
    </source>
</evidence>
<dbReference type="AlphaFoldDB" id="A0A2P2PCD8"/>
<dbReference type="EMBL" id="GGEC01071922">
    <property type="protein sequence ID" value="MBX52406.1"/>
    <property type="molecule type" value="Transcribed_RNA"/>
</dbReference>
<reference evidence="1" key="1">
    <citation type="submission" date="2018-02" db="EMBL/GenBank/DDBJ databases">
        <title>Rhizophora mucronata_Transcriptome.</title>
        <authorList>
            <person name="Meera S.P."/>
            <person name="Sreeshan A."/>
            <person name="Augustine A."/>
        </authorList>
    </citation>
    <scope>NUCLEOTIDE SEQUENCE</scope>
    <source>
        <tissue evidence="1">Leaf</tissue>
    </source>
</reference>
<sequence>MTEKAKTFAKENFCKRKGSSFGDNCRDR</sequence>
<accession>A0A2P2PCD8</accession>
<protein>
    <submittedName>
        <fullName evidence="1">Uncharacterized protein</fullName>
    </submittedName>
</protein>
<proteinExistence type="predicted"/>